<organism evidence="9 10">
    <name type="scientific">Syphacia muris</name>
    <dbReference type="NCBI Taxonomy" id="451379"/>
    <lineage>
        <taxon>Eukaryota</taxon>
        <taxon>Metazoa</taxon>
        <taxon>Ecdysozoa</taxon>
        <taxon>Nematoda</taxon>
        <taxon>Chromadorea</taxon>
        <taxon>Rhabditida</taxon>
        <taxon>Spirurina</taxon>
        <taxon>Oxyuridomorpha</taxon>
        <taxon>Oxyuroidea</taxon>
        <taxon>Oxyuridae</taxon>
        <taxon>Syphacia</taxon>
    </lineage>
</organism>
<keyword evidence="9" id="KW-1185">Reference proteome</keyword>
<comment type="subcellular location">
    <subcellularLocation>
        <location evidence="1">Nucleus</location>
    </subcellularLocation>
</comment>
<evidence type="ECO:0000256" key="3">
    <source>
        <dbReference type="ARBA" id="ARBA00023015"/>
    </source>
</evidence>
<evidence type="ECO:0000256" key="7">
    <source>
        <dbReference type="SAM" id="MobiDB-lite"/>
    </source>
</evidence>
<keyword evidence="5" id="KW-0804">Transcription</keyword>
<evidence type="ECO:0000313" key="9">
    <source>
        <dbReference type="Proteomes" id="UP000046393"/>
    </source>
</evidence>
<evidence type="ECO:0000256" key="4">
    <source>
        <dbReference type="ARBA" id="ARBA00023125"/>
    </source>
</evidence>
<evidence type="ECO:0000256" key="5">
    <source>
        <dbReference type="ARBA" id="ARBA00023163"/>
    </source>
</evidence>
<dbReference type="GO" id="GO:0005634">
    <property type="term" value="C:nucleus"/>
    <property type="evidence" value="ECO:0007669"/>
    <property type="project" value="UniProtKB-SubCell"/>
</dbReference>
<dbReference type="GO" id="GO:0000977">
    <property type="term" value="F:RNA polymerase II transcription regulatory region sequence-specific DNA binding"/>
    <property type="evidence" value="ECO:0007669"/>
    <property type="project" value="TreeGrafter"/>
</dbReference>
<evidence type="ECO:0000256" key="2">
    <source>
        <dbReference type="ARBA" id="ARBA00007770"/>
    </source>
</evidence>
<dbReference type="STRING" id="451379.A0A0N5ACN1"/>
<dbReference type="GO" id="GO:0042127">
    <property type="term" value="P:regulation of cell population proliferation"/>
    <property type="evidence" value="ECO:0007669"/>
    <property type="project" value="TreeGrafter"/>
</dbReference>
<feature type="compositionally biased region" description="Polar residues" evidence="7">
    <location>
        <begin position="1"/>
        <end position="12"/>
    </location>
</feature>
<comment type="similarity">
    <text evidence="2">Belongs to the AP-2 family.</text>
</comment>
<protein>
    <submittedName>
        <fullName evidence="10">TF_AP-2 domain-containing protein</fullName>
    </submittedName>
</protein>
<keyword evidence="6" id="KW-0539">Nucleus</keyword>
<dbReference type="PANTHER" id="PTHR10812:SF17">
    <property type="entry name" value="TRANSCRIPTION FACTOR AP-2, ISOFORM D"/>
    <property type="match status" value="1"/>
</dbReference>
<dbReference type="GO" id="GO:0000981">
    <property type="term" value="F:DNA-binding transcription factor activity, RNA polymerase II-specific"/>
    <property type="evidence" value="ECO:0007669"/>
    <property type="project" value="TreeGrafter"/>
</dbReference>
<keyword evidence="4" id="KW-0238">DNA-binding</keyword>
<reference evidence="10" key="1">
    <citation type="submission" date="2017-02" db="UniProtKB">
        <authorList>
            <consortium name="WormBaseParasite"/>
        </authorList>
    </citation>
    <scope>IDENTIFICATION</scope>
</reference>
<dbReference type="Proteomes" id="UP000046393">
    <property type="component" value="Unplaced"/>
</dbReference>
<proteinExistence type="inferred from homology"/>
<dbReference type="WBParaSite" id="SMUV_0000190901-mRNA-1">
    <property type="protein sequence ID" value="SMUV_0000190901-mRNA-1"/>
    <property type="gene ID" value="SMUV_0000190901"/>
</dbReference>
<dbReference type="AlphaFoldDB" id="A0A0N5ACN1"/>
<name>A0A0N5ACN1_9BILA</name>
<sequence>MSASTSKGNNGNSKKEVEGDKSVECKIKKLIASSVSDDTVVMTVPARASLLEGKEYEITVGEIKRRMSSPERLNVNDLLKILKESKVPENSKNLRKKLEEQGIVNENDDLFCSDFIPTGFLSLSEGEAKEMAEDFEKIMNERFPVELFALHMAHAPGMTIEAAEGAVFVSVFALS</sequence>
<dbReference type="InterPro" id="IPR004979">
    <property type="entry name" value="TF_AP2"/>
</dbReference>
<evidence type="ECO:0000259" key="8">
    <source>
        <dbReference type="Pfam" id="PF03299"/>
    </source>
</evidence>
<dbReference type="InterPro" id="IPR013854">
    <property type="entry name" value="TF_AP2_C"/>
</dbReference>
<evidence type="ECO:0000313" key="10">
    <source>
        <dbReference type="WBParaSite" id="SMUV_0000190901-mRNA-1"/>
    </source>
</evidence>
<dbReference type="PANTHER" id="PTHR10812">
    <property type="entry name" value="TRANSCRIPTION FACTOR AP-2"/>
    <property type="match status" value="1"/>
</dbReference>
<feature type="domain" description="Transcription factor AP-2 C-terminal" evidence="8">
    <location>
        <begin position="42"/>
        <end position="154"/>
    </location>
</feature>
<dbReference type="Pfam" id="PF03299">
    <property type="entry name" value="TF_AP-2"/>
    <property type="match status" value="1"/>
</dbReference>
<evidence type="ECO:0000256" key="6">
    <source>
        <dbReference type="ARBA" id="ARBA00023242"/>
    </source>
</evidence>
<evidence type="ECO:0000256" key="1">
    <source>
        <dbReference type="ARBA" id="ARBA00004123"/>
    </source>
</evidence>
<keyword evidence="3" id="KW-0805">Transcription regulation</keyword>
<accession>A0A0N5ACN1</accession>
<feature type="region of interest" description="Disordered" evidence="7">
    <location>
        <begin position="1"/>
        <end position="20"/>
    </location>
</feature>